<evidence type="ECO:0000313" key="6">
    <source>
        <dbReference type="Proteomes" id="UP001564657"/>
    </source>
</evidence>
<name>A0ABV4BP32_9CLOT</name>
<accession>A0ABV4BP32</accession>
<dbReference type="HAMAP" id="MF_00436">
    <property type="entry name" value="Hfq"/>
    <property type="match status" value="1"/>
</dbReference>
<keyword evidence="2 3" id="KW-0346">Stress response</keyword>
<evidence type="ECO:0000256" key="3">
    <source>
        <dbReference type="HAMAP-Rule" id="MF_00436"/>
    </source>
</evidence>
<dbReference type="RefSeq" id="WP_369703880.1">
    <property type="nucleotide sequence ID" value="NZ_JBGEWD010000005.1"/>
</dbReference>
<evidence type="ECO:0000256" key="2">
    <source>
        <dbReference type="ARBA" id="ARBA00023016"/>
    </source>
</evidence>
<comment type="similarity">
    <text evidence="3">Belongs to the Hfq family.</text>
</comment>
<evidence type="ECO:0000313" key="5">
    <source>
        <dbReference type="EMBL" id="MEY7999992.1"/>
    </source>
</evidence>
<comment type="caution">
    <text evidence="5">The sequence shown here is derived from an EMBL/GenBank/DDBJ whole genome shotgun (WGS) entry which is preliminary data.</text>
</comment>
<proteinExistence type="inferred from homology"/>
<reference evidence="5 6" key="1">
    <citation type="submission" date="2024-08" db="EMBL/GenBank/DDBJ databases">
        <title>Clostridium lapicellarii sp. nov., and Clostridium renhuaiense sp. nov., two species isolated from the mud in a fermentation cellar used for producing sauce-flavour Chinese liquors.</title>
        <authorList>
            <person name="Yang F."/>
            <person name="Wang H."/>
            <person name="Chen L.Q."/>
            <person name="Zhou N."/>
            <person name="Lu J.J."/>
            <person name="Pu X.X."/>
            <person name="Wan B."/>
            <person name="Wang L."/>
            <person name="Liu S.J."/>
        </authorList>
    </citation>
    <scope>NUCLEOTIDE SEQUENCE [LARGE SCALE GENOMIC DNA]</scope>
    <source>
        <strain evidence="5 6">MT-5</strain>
    </source>
</reference>
<organism evidence="5 6">
    <name type="scientific">Clostridium moutaii</name>
    <dbReference type="NCBI Taxonomy" id="3240932"/>
    <lineage>
        <taxon>Bacteria</taxon>
        <taxon>Bacillati</taxon>
        <taxon>Bacillota</taxon>
        <taxon>Clostridia</taxon>
        <taxon>Eubacteriales</taxon>
        <taxon>Clostridiaceae</taxon>
        <taxon>Clostridium</taxon>
    </lineage>
</organism>
<dbReference type="EMBL" id="JBGEWD010000005">
    <property type="protein sequence ID" value="MEY7999992.1"/>
    <property type="molecule type" value="Genomic_DNA"/>
</dbReference>
<keyword evidence="6" id="KW-1185">Reference proteome</keyword>
<dbReference type="NCBIfam" id="TIGR02383">
    <property type="entry name" value="Hfq"/>
    <property type="match status" value="1"/>
</dbReference>
<feature type="domain" description="Sm" evidence="4">
    <location>
        <begin position="10"/>
        <end position="70"/>
    </location>
</feature>
<keyword evidence="1 3" id="KW-0694">RNA-binding</keyword>
<dbReference type="PROSITE" id="PS52002">
    <property type="entry name" value="SM"/>
    <property type="match status" value="1"/>
</dbReference>
<dbReference type="Gene3D" id="2.30.30.100">
    <property type="match status" value="1"/>
</dbReference>
<dbReference type="PANTHER" id="PTHR34772">
    <property type="entry name" value="RNA-BINDING PROTEIN HFQ"/>
    <property type="match status" value="1"/>
</dbReference>
<dbReference type="InterPro" id="IPR005001">
    <property type="entry name" value="Hfq"/>
</dbReference>
<protein>
    <recommendedName>
        <fullName evidence="3">RNA-binding protein Hfq</fullName>
    </recommendedName>
</protein>
<dbReference type="Pfam" id="PF17209">
    <property type="entry name" value="Hfq"/>
    <property type="match status" value="1"/>
</dbReference>
<dbReference type="NCBIfam" id="NF001602">
    <property type="entry name" value="PRK00395.1"/>
    <property type="match status" value="1"/>
</dbReference>
<sequence>MSKPANNLQDIFLNGARKNKISVTIYLTNGFQIRGTVKGFDNFTVILDCAGKQMMVYKHAISTITPIKSILFNTPIETDDKE</sequence>
<dbReference type="Proteomes" id="UP001564657">
    <property type="component" value="Unassembled WGS sequence"/>
</dbReference>
<evidence type="ECO:0000259" key="4">
    <source>
        <dbReference type="PROSITE" id="PS52002"/>
    </source>
</evidence>
<comment type="subunit">
    <text evidence="3">Homohexamer.</text>
</comment>
<dbReference type="PANTHER" id="PTHR34772:SF1">
    <property type="entry name" value="RNA-BINDING PROTEIN HFQ"/>
    <property type="match status" value="1"/>
</dbReference>
<dbReference type="SUPFAM" id="SSF50182">
    <property type="entry name" value="Sm-like ribonucleoproteins"/>
    <property type="match status" value="1"/>
</dbReference>
<comment type="function">
    <text evidence="3">RNA chaperone that binds small regulatory RNA (sRNAs) and mRNAs to facilitate mRNA translational regulation in response to envelope stress, environmental stress and changes in metabolite concentrations. Also binds with high specificity to tRNAs.</text>
</comment>
<evidence type="ECO:0000256" key="1">
    <source>
        <dbReference type="ARBA" id="ARBA00022884"/>
    </source>
</evidence>
<dbReference type="InterPro" id="IPR047575">
    <property type="entry name" value="Sm"/>
</dbReference>
<gene>
    <name evidence="3 5" type="primary">hfq</name>
    <name evidence="5" type="ORF">AB8U03_07235</name>
</gene>
<dbReference type="InterPro" id="IPR010920">
    <property type="entry name" value="LSM_dom_sf"/>
</dbReference>
<dbReference type="CDD" id="cd01716">
    <property type="entry name" value="Hfq"/>
    <property type="match status" value="1"/>
</dbReference>